<dbReference type="Proteomes" id="UP000828924">
    <property type="component" value="Chromosome"/>
</dbReference>
<name>A0ABY3WM11_9ACTN</name>
<dbReference type="EMBL" id="CP071872">
    <property type="protein sequence ID" value="UNM13636.1"/>
    <property type="molecule type" value="Genomic_DNA"/>
</dbReference>
<protein>
    <submittedName>
        <fullName evidence="1">Uncharacterized protein</fullName>
    </submittedName>
</protein>
<gene>
    <name evidence="1" type="ORF">J4032_21135</name>
</gene>
<evidence type="ECO:0000313" key="1">
    <source>
        <dbReference type="EMBL" id="UNM13636.1"/>
    </source>
</evidence>
<reference evidence="1 2" key="1">
    <citation type="submission" date="2021-03" db="EMBL/GenBank/DDBJ databases">
        <title>Complete genome of Streptomyces formicae strain 1H-GS9 (DSM 100524).</title>
        <authorList>
            <person name="Atanasov K.E."/>
            <person name="Altabella T."/>
            <person name="Ferrer A."/>
        </authorList>
    </citation>
    <scope>NUCLEOTIDE SEQUENCE [LARGE SCALE GENOMIC DNA]</scope>
    <source>
        <strain evidence="1 2">1H-GS9</strain>
    </source>
</reference>
<evidence type="ECO:0000313" key="2">
    <source>
        <dbReference type="Proteomes" id="UP000828924"/>
    </source>
</evidence>
<proteinExistence type="predicted"/>
<organism evidence="1 2">
    <name type="scientific">Streptomyces formicae</name>
    <dbReference type="NCBI Taxonomy" id="1616117"/>
    <lineage>
        <taxon>Bacteria</taxon>
        <taxon>Bacillati</taxon>
        <taxon>Actinomycetota</taxon>
        <taxon>Actinomycetes</taxon>
        <taxon>Kitasatosporales</taxon>
        <taxon>Streptomycetaceae</taxon>
        <taxon>Streptomyces</taxon>
    </lineage>
</organism>
<accession>A0ABY3WM11</accession>
<keyword evidence="2" id="KW-1185">Reference proteome</keyword>
<dbReference type="RefSeq" id="WP_242332549.1">
    <property type="nucleotide sequence ID" value="NZ_CP071872.1"/>
</dbReference>
<sequence>MVVIAVLVPVLMMVLMFALEVLEDVLFPPSAPGHDSDRPDEQAPE</sequence>